<dbReference type="InterPro" id="IPR047640">
    <property type="entry name" value="RpiR-like"/>
</dbReference>
<name>A0A6F8YEK6_9ACTN</name>
<dbReference type="Proteomes" id="UP000503011">
    <property type="component" value="Chromosome"/>
</dbReference>
<dbReference type="CDD" id="cd05013">
    <property type="entry name" value="SIS_RpiR"/>
    <property type="match status" value="1"/>
</dbReference>
<dbReference type="KEGG" id="psuu:Psuf_018490"/>
<reference evidence="6 7" key="2">
    <citation type="submission" date="2020-03" db="EMBL/GenBank/DDBJ databases">
        <authorList>
            <person name="Ichikawa N."/>
            <person name="Kimura A."/>
            <person name="Kitahashi Y."/>
            <person name="Uohara A."/>
        </authorList>
    </citation>
    <scope>NUCLEOTIDE SEQUENCE [LARGE SCALE GENOMIC DNA]</scope>
    <source>
        <strain evidence="6 7">NBRC 105367</strain>
    </source>
</reference>
<dbReference type="RefSeq" id="WP_173155751.1">
    <property type="nucleotide sequence ID" value="NZ_AP022871.1"/>
</dbReference>
<feature type="domain" description="SIS" evidence="5">
    <location>
        <begin position="137"/>
        <end position="273"/>
    </location>
</feature>
<dbReference type="Pfam" id="PF01418">
    <property type="entry name" value="HTH_6"/>
    <property type="match status" value="1"/>
</dbReference>
<sequence length="301" mass="32659">MNTPVPLSPTDADVPMSLPERVRLKHDLLSESQRKVARFCLAHPDEAGELTALRIADRIRVSESTVVRFAIRLGYRGFPDMQADLRSSLALRAHATPSTVVGRNGDGGQRVARSLAADVESLRDSVEALSLDRVCRVADLLYAANRIVVVGFRTSFSVAHLAAFHLKRVHPAVALLDDLGGEFDDDLDQLREDDAVLAISFPRYDGRTLKAIDAAARLSVPVVVITDSVLSPVGDMPHAIFVGHHGQSFFNSTVAATAVVNAIVVRLVERRSQEDPSFEHGLVERFHAELGGLRPPLAGDA</sequence>
<keyword evidence="7" id="KW-1185">Reference proteome</keyword>
<keyword evidence="6" id="KW-0418">Kinase</keyword>
<dbReference type="InterPro" id="IPR001347">
    <property type="entry name" value="SIS_dom"/>
</dbReference>
<dbReference type="SUPFAM" id="SSF53697">
    <property type="entry name" value="SIS domain"/>
    <property type="match status" value="1"/>
</dbReference>
<dbReference type="InterPro" id="IPR035472">
    <property type="entry name" value="RpiR-like_SIS"/>
</dbReference>
<dbReference type="InterPro" id="IPR036388">
    <property type="entry name" value="WH-like_DNA-bd_sf"/>
</dbReference>
<evidence type="ECO:0000313" key="7">
    <source>
        <dbReference type="Proteomes" id="UP000503011"/>
    </source>
</evidence>
<evidence type="ECO:0000256" key="2">
    <source>
        <dbReference type="ARBA" id="ARBA00023125"/>
    </source>
</evidence>
<protein>
    <submittedName>
        <fullName evidence="6">N-acetylmannosamine kinase</fullName>
    </submittedName>
</protein>
<dbReference type="Pfam" id="PF01380">
    <property type="entry name" value="SIS"/>
    <property type="match status" value="1"/>
</dbReference>
<keyword evidence="6" id="KW-0808">Transferase</keyword>
<keyword evidence="3" id="KW-0804">Transcription</keyword>
<dbReference type="PROSITE" id="PS51071">
    <property type="entry name" value="HTH_RPIR"/>
    <property type="match status" value="1"/>
</dbReference>
<dbReference type="AlphaFoldDB" id="A0A6F8YEK6"/>
<gene>
    <name evidence="6" type="ORF">Psuf_018490</name>
</gene>
<evidence type="ECO:0000256" key="3">
    <source>
        <dbReference type="ARBA" id="ARBA00023163"/>
    </source>
</evidence>
<proteinExistence type="predicted"/>
<reference evidence="6 7" key="1">
    <citation type="submission" date="2020-03" db="EMBL/GenBank/DDBJ databases">
        <title>Whole genome shotgun sequence of Phytohabitans suffuscus NBRC 105367.</title>
        <authorList>
            <person name="Komaki H."/>
            <person name="Tamura T."/>
        </authorList>
    </citation>
    <scope>NUCLEOTIDE SEQUENCE [LARGE SCALE GENOMIC DNA]</scope>
    <source>
        <strain evidence="6 7">NBRC 105367</strain>
    </source>
</reference>
<dbReference type="EMBL" id="AP022871">
    <property type="protein sequence ID" value="BCB84536.1"/>
    <property type="molecule type" value="Genomic_DNA"/>
</dbReference>
<evidence type="ECO:0000313" key="6">
    <source>
        <dbReference type="EMBL" id="BCB84536.1"/>
    </source>
</evidence>
<evidence type="ECO:0000259" key="5">
    <source>
        <dbReference type="PROSITE" id="PS51464"/>
    </source>
</evidence>
<feature type="domain" description="HTH rpiR-type" evidence="4">
    <location>
        <begin position="16"/>
        <end position="92"/>
    </location>
</feature>
<dbReference type="GO" id="GO:0003700">
    <property type="term" value="F:DNA-binding transcription factor activity"/>
    <property type="evidence" value="ECO:0007669"/>
    <property type="project" value="InterPro"/>
</dbReference>
<dbReference type="InterPro" id="IPR000281">
    <property type="entry name" value="HTH_RpiR"/>
</dbReference>
<dbReference type="SUPFAM" id="SSF46689">
    <property type="entry name" value="Homeodomain-like"/>
    <property type="match status" value="1"/>
</dbReference>
<evidence type="ECO:0000259" key="4">
    <source>
        <dbReference type="PROSITE" id="PS51071"/>
    </source>
</evidence>
<dbReference type="Gene3D" id="3.40.50.10490">
    <property type="entry name" value="Glucose-6-phosphate isomerase like protein, domain 1"/>
    <property type="match status" value="1"/>
</dbReference>
<dbReference type="PANTHER" id="PTHR30514:SF18">
    <property type="entry name" value="RPIR-FAMILY TRANSCRIPTIONAL REGULATOR"/>
    <property type="match status" value="1"/>
</dbReference>
<evidence type="ECO:0000256" key="1">
    <source>
        <dbReference type="ARBA" id="ARBA00023015"/>
    </source>
</evidence>
<dbReference type="PROSITE" id="PS51464">
    <property type="entry name" value="SIS"/>
    <property type="match status" value="1"/>
</dbReference>
<keyword evidence="2" id="KW-0238">DNA-binding</keyword>
<keyword evidence="1" id="KW-0805">Transcription regulation</keyword>
<dbReference type="GO" id="GO:0003677">
    <property type="term" value="F:DNA binding"/>
    <property type="evidence" value="ECO:0007669"/>
    <property type="project" value="UniProtKB-KW"/>
</dbReference>
<dbReference type="GO" id="GO:0097367">
    <property type="term" value="F:carbohydrate derivative binding"/>
    <property type="evidence" value="ECO:0007669"/>
    <property type="project" value="InterPro"/>
</dbReference>
<dbReference type="InterPro" id="IPR046348">
    <property type="entry name" value="SIS_dom_sf"/>
</dbReference>
<dbReference type="GO" id="GO:0016301">
    <property type="term" value="F:kinase activity"/>
    <property type="evidence" value="ECO:0007669"/>
    <property type="project" value="UniProtKB-KW"/>
</dbReference>
<organism evidence="6 7">
    <name type="scientific">Phytohabitans suffuscus</name>
    <dbReference type="NCBI Taxonomy" id="624315"/>
    <lineage>
        <taxon>Bacteria</taxon>
        <taxon>Bacillati</taxon>
        <taxon>Actinomycetota</taxon>
        <taxon>Actinomycetes</taxon>
        <taxon>Micromonosporales</taxon>
        <taxon>Micromonosporaceae</taxon>
    </lineage>
</organism>
<dbReference type="GO" id="GO:1901135">
    <property type="term" value="P:carbohydrate derivative metabolic process"/>
    <property type="evidence" value="ECO:0007669"/>
    <property type="project" value="InterPro"/>
</dbReference>
<dbReference type="Gene3D" id="1.10.10.10">
    <property type="entry name" value="Winged helix-like DNA-binding domain superfamily/Winged helix DNA-binding domain"/>
    <property type="match status" value="1"/>
</dbReference>
<accession>A0A6F8YEK6</accession>
<dbReference type="InterPro" id="IPR009057">
    <property type="entry name" value="Homeodomain-like_sf"/>
</dbReference>
<dbReference type="PANTHER" id="PTHR30514">
    <property type="entry name" value="GLUCOKINASE"/>
    <property type="match status" value="1"/>
</dbReference>